<organism evidence="3 4">
    <name type="scientific">Salinimicrobium catena</name>
    <dbReference type="NCBI Taxonomy" id="390640"/>
    <lineage>
        <taxon>Bacteria</taxon>
        <taxon>Pseudomonadati</taxon>
        <taxon>Bacteroidota</taxon>
        <taxon>Flavobacteriia</taxon>
        <taxon>Flavobacteriales</taxon>
        <taxon>Flavobacteriaceae</taxon>
        <taxon>Salinimicrobium</taxon>
    </lineage>
</organism>
<proteinExistence type="predicted"/>
<keyword evidence="1" id="KW-0175">Coiled coil</keyword>
<dbReference type="RefSeq" id="WP_093113349.1">
    <property type="nucleotide sequence ID" value="NZ_FNGG01000004.1"/>
</dbReference>
<dbReference type="AlphaFoldDB" id="A0A1H5NEE3"/>
<keyword evidence="2" id="KW-0812">Transmembrane</keyword>
<evidence type="ECO:0000256" key="1">
    <source>
        <dbReference type="SAM" id="Coils"/>
    </source>
</evidence>
<sequence length="203" mass="23459">MAQDIRKMFQEDKSLPADKLQKGHQNRFEAKLEKAFPQEKQSSNKYMFLKIAAILVVVFGVGFIFFNNNDLFNGEQVVDTETVVPVEKEETVPVKKEYQLSDVSPEFKKIENYYLASLNIELAKLEVNDENRALVDSFMTQLAELDEEYQRLNAEISETGLNESGVEALIANLQLRLELLLKLKNKLKDLNQSKNKNYENYQI</sequence>
<dbReference type="Proteomes" id="UP000199448">
    <property type="component" value="Unassembled WGS sequence"/>
</dbReference>
<dbReference type="EMBL" id="FNUG01000004">
    <property type="protein sequence ID" value="SEE99217.1"/>
    <property type="molecule type" value="Genomic_DNA"/>
</dbReference>
<keyword evidence="2" id="KW-0472">Membrane</keyword>
<gene>
    <name evidence="3" type="ORF">SAMN04488034_10464</name>
</gene>
<dbReference type="STRING" id="390640.SAMN04488034_10464"/>
<keyword evidence="4" id="KW-1185">Reference proteome</keyword>
<evidence type="ECO:0008006" key="5">
    <source>
        <dbReference type="Google" id="ProtNLM"/>
    </source>
</evidence>
<feature type="transmembrane region" description="Helical" evidence="2">
    <location>
        <begin position="47"/>
        <end position="66"/>
    </location>
</feature>
<evidence type="ECO:0000256" key="2">
    <source>
        <dbReference type="SAM" id="Phobius"/>
    </source>
</evidence>
<name>A0A1H5NEE3_9FLAO</name>
<feature type="coiled-coil region" evidence="1">
    <location>
        <begin position="135"/>
        <end position="200"/>
    </location>
</feature>
<evidence type="ECO:0000313" key="3">
    <source>
        <dbReference type="EMBL" id="SEE99217.1"/>
    </source>
</evidence>
<keyword evidence="2" id="KW-1133">Transmembrane helix</keyword>
<protein>
    <recommendedName>
        <fullName evidence="5">Anti-sigma factor</fullName>
    </recommendedName>
</protein>
<reference evidence="3 4" key="1">
    <citation type="submission" date="2016-10" db="EMBL/GenBank/DDBJ databases">
        <authorList>
            <person name="de Groot N.N."/>
        </authorList>
    </citation>
    <scope>NUCLEOTIDE SEQUENCE [LARGE SCALE GENOMIC DNA]</scope>
    <source>
        <strain evidence="3 4">DSM 23553</strain>
    </source>
</reference>
<evidence type="ECO:0000313" key="4">
    <source>
        <dbReference type="Proteomes" id="UP000199448"/>
    </source>
</evidence>
<accession>A0A1H5NEE3</accession>
<dbReference type="OrthoDB" id="1441018at2"/>